<dbReference type="GO" id="GO:0006631">
    <property type="term" value="P:fatty acid metabolic process"/>
    <property type="evidence" value="ECO:0007669"/>
    <property type="project" value="TreeGrafter"/>
</dbReference>
<dbReference type="Proteomes" id="UP001211065">
    <property type="component" value="Unassembled WGS sequence"/>
</dbReference>
<keyword evidence="4" id="KW-1185">Reference proteome</keyword>
<dbReference type="EMBL" id="JADGJW010000009">
    <property type="protein sequence ID" value="KAJ3227898.1"/>
    <property type="molecule type" value="Genomic_DNA"/>
</dbReference>
<dbReference type="Pfam" id="PF19277">
    <property type="entry name" value="GPAT_C"/>
    <property type="match status" value="1"/>
</dbReference>
<feature type="region of interest" description="Disordered" evidence="1">
    <location>
        <begin position="127"/>
        <end position="149"/>
    </location>
</feature>
<evidence type="ECO:0000313" key="4">
    <source>
        <dbReference type="Proteomes" id="UP001211065"/>
    </source>
</evidence>
<evidence type="ECO:0000259" key="2">
    <source>
        <dbReference type="Pfam" id="PF19277"/>
    </source>
</evidence>
<evidence type="ECO:0000313" key="3">
    <source>
        <dbReference type="EMBL" id="KAJ3227898.1"/>
    </source>
</evidence>
<dbReference type="GO" id="GO:0031966">
    <property type="term" value="C:mitochondrial membrane"/>
    <property type="evidence" value="ECO:0007669"/>
    <property type="project" value="TreeGrafter"/>
</dbReference>
<evidence type="ECO:0000256" key="1">
    <source>
        <dbReference type="SAM" id="MobiDB-lite"/>
    </source>
</evidence>
<protein>
    <recommendedName>
        <fullName evidence="2">GPAT/DHAPAT C-terminal domain-containing protein</fullName>
    </recommendedName>
</protein>
<accession>A0AAD5Y1V0</accession>
<dbReference type="PANTHER" id="PTHR12563:SF17">
    <property type="entry name" value="DIHYDROXYACETONE PHOSPHATE ACYLTRANSFERASE"/>
    <property type="match status" value="1"/>
</dbReference>
<dbReference type="PANTHER" id="PTHR12563">
    <property type="entry name" value="GLYCEROL-3-PHOSPHATE ACYLTRANSFERASE"/>
    <property type="match status" value="1"/>
</dbReference>
<reference evidence="3" key="1">
    <citation type="submission" date="2020-05" db="EMBL/GenBank/DDBJ databases">
        <title>Phylogenomic resolution of chytrid fungi.</title>
        <authorList>
            <person name="Stajich J.E."/>
            <person name="Amses K."/>
            <person name="Simmons R."/>
            <person name="Seto K."/>
            <person name="Myers J."/>
            <person name="Bonds A."/>
            <person name="Quandt C.A."/>
            <person name="Barry K."/>
            <person name="Liu P."/>
            <person name="Grigoriev I."/>
            <person name="Longcore J.E."/>
            <person name="James T.Y."/>
        </authorList>
    </citation>
    <scope>NUCLEOTIDE SEQUENCE</scope>
    <source>
        <strain evidence="3">JEL0476</strain>
    </source>
</reference>
<dbReference type="InterPro" id="IPR022284">
    <property type="entry name" value="GPAT/DHAPAT"/>
</dbReference>
<dbReference type="AlphaFoldDB" id="A0AAD5Y1V0"/>
<dbReference type="InterPro" id="IPR045520">
    <property type="entry name" value="GPAT/DHAPAT_C"/>
</dbReference>
<feature type="compositionally biased region" description="Low complexity" evidence="1">
    <location>
        <begin position="209"/>
        <end position="227"/>
    </location>
</feature>
<sequence>MAVEVERGEPGQAYVEESSMWVKLSAEERRIGREHFDFYCFLLWPFIERLAVVSLFSLVHDNFQHHKPILDKDCWIDERVFLNRCQFFGKSLYYEGDLSYFEAVNIETIKNAVKRLREMGMIVHHKGPTPPFGSFKEDQINQTLSKKDETSSSEKNVSWIALHPSWFPPERLPSVPLPTTWKDGLVQHGEETDTNHLPQNEEASNKSFFLNNNFNKNNNANKTSTLKTKSDDNSTTESKRTTSKAEEDDYLSKWYELQPSGKLWDFSERIGSYRREGKNRRDTSTVAIRVLRLARMTNSWVFDPAGKKKPVPKGGKKAIVQGVVPAKL</sequence>
<proteinExistence type="predicted"/>
<feature type="domain" description="GPAT/DHAPAT C-terminal" evidence="2">
    <location>
        <begin position="24"/>
        <end position="123"/>
    </location>
</feature>
<dbReference type="GO" id="GO:0004366">
    <property type="term" value="F:glycerol-3-phosphate O-acyltransferase activity"/>
    <property type="evidence" value="ECO:0007669"/>
    <property type="project" value="TreeGrafter"/>
</dbReference>
<gene>
    <name evidence="3" type="ORF">HK099_008308</name>
</gene>
<feature type="compositionally biased region" description="Basic and acidic residues" evidence="1">
    <location>
        <begin position="135"/>
        <end position="149"/>
    </location>
</feature>
<dbReference type="GO" id="GO:0006072">
    <property type="term" value="P:glycerol-3-phosphate metabolic process"/>
    <property type="evidence" value="ECO:0007669"/>
    <property type="project" value="TreeGrafter"/>
</dbReference>
<feature type="compositionally biased region" description="Basic and acidic residues" evidence="1">
    <location>
        <begin position="228"/>
        <end position="245"/>
    </location>
</feature>
<name>A0AAD5Y1V0_9FUNG</name>
<dbReference type="GO" id="GO:0008654">
    <property type="term" value="P:phospholipid biosynthetic process"/>
    <property type="evidence" value="ECO:0007669"/>
    <property type="project" value="TreeGrafter"/>
</dbReference>
<dbReference type="GO" id="GO:0019432">
    <property type="term" value="P:triglyceride biosynthetic process"/>
    <property type="evidence" value="ECO:0007669"/>
    <property type="project" value="TreeGrafter"/>
</dbReference>
<comment type="caution">
    <text evidence="3">The sequence shown here is derived from an EMBL/GenBank/DDBJ whole genome shotgun (WGS) entry which is preliminary data.</text>
</comment>
<feature type="region of interest" description="Disordered" evidence="1">
    <location>
        <begin position="209"/>
        <end position="245"/>
    </location>
</feature>
<organism evidence="3 4">
    <name type="scientific">Clydaea vesicula</name>
    <dbReference type="NCBI Taxonomy" id="447962"/>
    <lineage>
        <taxon>Eukaryota</taxon>
        <taxon>Fungi</taxon>
        <taxon>Fungi incertae sedis</taxon>
        <taxon>Chytridiomycota</taxon>
        <taxon>Chytridiomycota incertae sedis</taxon>
        <taxon>Chytridiomycetes</taxon>
        <taxon>Lobulomycetales</taxon>
        <taxon>Lobulomycetaceae</taxon>
        <taxon>Clydaea</taxon>
    </lineage>
</organism>